<name>A0ABX6EUH1_KLUMA</name>
<protein>
    <recommendedName>
        <fullName evidence="2">Protein ZIP4 homolog</fullName>
    </recommendedName>
</protein>
<evidence type="ECO:0000256" key="2">
    <source>
        <dbReference type="ARBA" id="ARBA00031845"/>
    </source>
</evidence>
<sequence length="956" mass="109761">MNDISSAFKVNIGEFTETTTWIATKIGSLKTFQENDLVDISAKIQSILPLITKYDKTFRSAKVALEEDVLLSLENGATNLWNAVIICGKQDSDETLKQTLFDCKYFSCLLLGLHEALIDDPICKVRVFKCLIATTKYSIDQKLPSNLHEKIQKHCDGYFERVEIYFNGMKNVSKRIIEEYRRAKIEMYVLYAQDALSETDFKMAKFYEQKAQIEENISSLDANTITDICRTIYNSAFTVFEAKSAETDFTELIWILKRLLSYLKMNIKGLSANTDYPNLKYTINLFLVNLAIEDSTKKDLCQEYIKELINEYHQKIEPYKLAVKFHELHNPGDFEHIEEILMHMFTVVNVVANFDSVISFINHQAKLDTKSALRCLDYIFYNKINAEKDTNALELYLTSRVYVVSQSGTMSNDEKVKDLSKVIQSIEKIMVKSLSRTCITGTITMLFNKGKLLFKAGKQRESVEWFKLALNDTISAGYIDKGKIQRALQFAYIDLDEFTKVENVFNEMSHTDQRNALSQLNMFRVFTHKNDLEAVKTCLSNLKESNDEKSIDSLILAVSECERSTDAAVFGMLCMFEKIQRVGKESISSRGSSIICSLRYTTQMILKMTEKEDVQMFSKYLPLLHELLGSGIDFIKTAKVLNTLSGKVEKSKIYDETISIDDIEWFASSCYNLARKFLGSELTTEIETLITDCKAYLDLVPKEDLQQNQNLYYQYWEIRTEILALIHLGENTEWIALQQRCVEVLHSSKTFFISCEKALPSGLSINDVRMAEKEILLRSFEAALNTSDIKLLLQILDGSSNKDDMNLDEGFFTSFQNFENVASDAFVTLFLKTIIQRNIDNTSLSNDTLSQWIRALLQYSSKEYQQESLLILKQFEGRVKHVKDITSTEIEWLTTVIWNQGISHMITNDKNQGITWCKKAFEISQLSPNDALQNQLEKFWTDICSSLDLKNVVLSD</sequence>
<keyword evidence="1" id="KW-0469">Meiosis</keyword>
<dbReference type="Proteomes" id="UP000422736">
    <property type="component" value="Chromosome 3"/>
</dbReference>
<dbReference type="EMBL" id="CP015056">
    <property type="protein sequence ID" value="QGN15486.1"/>
    <property type="molecule type" value="Genomic_DNA"/>
</dbReference>
<gene>
    <name evidence="3" type="primary">SPO22</name>
    <name evidence="3" type="ORF">FIM1_2177</name>
</gene>
<evidence type="ECO:0000256" key="1">
    <source>
        <dbReference type="ARBA" id="ARBA00023254"/>
    </source>
</evidence>
<dbReference type="InterPro" id="IPR039057">
    <property type="entry name" value="Spo22/ZIP4"/>
</dbReference>
<organism evidence="3 4">
    <name type="scientific">Kluyveromyces marxianus</name>
    <name type="common">Yeast</name>
    <name type="synonym">Candida kefyr</name>
    <dbReference type="NCBI Taxonomy" id="4911"/>
    <lineage>
        <taxon>Eukaryota</taxon>
        <taxon>Fungi</taxon>
        <taxon>Dikarya</taxon>
        <taxon>Ascomycota</taxon>
        <taxon>Saccharomycotina</taxon>
        <taxon>Saccharomycetes</taxon>
        <taxon>Saccharomycetales</taxon>
        <taxon>Saccharomycetaceae</taxon>
        <taxon>Kluyveromyces</taxon>
    </lineage>
</organism>
<accession>A0ABX6EUH1</accession>
<dbReference type="Pfam" id="PF08631">
    <property type="entry name" value="SPO22"/>
    <property type="match status" value="1"/>
</dbReference>
<reference evidence="3 4" key="1">
    <citation type="submission" date="2016-03" db="EMBL/GenBank/DDBJ databases">
        <title>How can Kluyveromyces marxianus grow so fast - potential evolutionary course in Saccharomyces Complex revealed by comparative genomics.</title>
        <authorList>
            <person name="Mo W."/>
            <person name="Lu W."/>
            <person name="Yang X."/>
            <person name="Qi J."/>
            <person name="Lv H."/>
        </authorList>
    </citation>
    <scope>NUCLEOTIDE SEQUENCE [LARGE SCALE GENOMIC DNA]</scope>
    <source>
        <strain evidence="3 4">FIM1</strain>
    </source>
</reference>
<dbReference type="Gene3D" id="1.25.40.10">
    <property type="entry name" value="Tetratricopeptide repeat domain"/>
    <property type="match status" value="1"/>
</dbReference>
<evidence type="ECO:0000313" key="4">
    <source>
        <dbReference type="Proteomes" id="UP000422736"/>
    </source>
</evidence>
<proteinExistence type="predicted"/>
<dbReference type="InterPro" id="IPR011990">
    <property type="entry name" value="TPR-like_helical_dom_sf"/>
</dbReference>
<dbReference type="PANTHER" id="PTHR40375:SF2">
    <property type="entry name" value="SPORULATION-SPECIFIC PROTEIN 22"/>
    <property type="match status" value="1"/>
</dbReference>
<dbReference type="PANTHER" id="PTHR40375">
    <property type="entry name" value="SPORULATION-SPECIFIC PROTEIN 22"/>
    <property type="match status" value="1"/>
</dbReference>
<reference evidence="3 4" key="2">
    <citation type="submission" date="2019-11" db="EMBL/GenBank/DDBJ databases">
        <authorList>
            <person name="Lu H."/>
        </authorList>
    </citation>
    <scope>NUCLEOTIDE SEQUENCE [LARGE SCALE GENOMIC DNA]</scope>
    <source>
        <strain evidence="3 4">FIM1</strain>
    </source>
</reference>
<dbReference type="InterPro" id="IPR013940">
    <property type="entry name" value="Spo22/ZIP4/TEX11"/>
</dbReference>
<keyword evidence="4" id="KW-1185">Reference proteome</keyword>
<evidence type="ECO:0000313" key="3">
    <source>
        <dbReference type="EMBL" id="QGN15486.1"/>
    </source>
</evidence>